<dbReference type="SUPFAM" id="SSF88946">
    <property type="entry name" value="Sigma2 domain of RNA polymerase sigma factors"/>
    <property type="match status" value="1"/>
</dbReference>
<dbReference type="Gene3D" id="1.10.10.10">
    <property type="entry name" value="Winged helix-like DNA-binding domain superfamily/Winged helix DNA-binding domain"/>
    <property type="match status" value="1"/>
</dbReference>
<dbReference type="PANTHER" id="PTHR43133:SF51">
    <property type="entry name" value="RNA POLYMERASE SIGMA FACTOR"/>
    <property type="match status" value="1"/>
</dbReference>
<evidence type="ECO:0000259" key="6">
    <source>
        <dbReference type="Pfam" id="PF08281"/>
    </source>
</evidence>
<sequence>MAFELLSDMYRPVLMSLALRMLRNPDDANDAVQDTLVKAFRAIHDFDPDRPLKPWLCRICTNCCVDAVRSRKRDGESLDQHEYMLADDGESVDATASGSIREGQVMAAIERLPDKYRRIIVMRHFRHMDVNEIADELHKPEGTIKSWLFRARAMLKKDLQLVLN</sequence>
<dbReference type="InterPro" id="IPR013324">
    <property type="entry name" value="RNA_pol_sigma_r3/r4-like"/>
</dbReference>
<dbReference type="Pfam" id="PF04542">
    <property type="entry name" value="Sigma70_r2"/>
    <property type="match status" value="1"/>
</dbReference>
<accession>A0A068NRY5</accession>
<dbReference type="AlphaFoldDB" id="A0A068NRY5"/>
<dbReference type="CDD" id="cd06171">
    <property type="entry name" value="Sigma70_r4"/>
    <property type="match status" value="1"/>
</dbReference>
<dbReference type="InterPro" id="IPR036388">
    <property type="entry name" value="WH-like_DNA-bd_sf"/>
</dbReference>
<dbReference type="NCBIfam" id="TIGR02937">
    <property type="entry name" value="sigma70-ECF"/>
    <property type="match status" value="1"/>
</dbReference>
<evidence type="ECO:0000256" key="3">
    <source>
        <dbReference type="ARBA" id="ARBA00023082"/>
    </source>
</evidence>
<dbReference type="Gene3D" id="1.10.1740.10">
    <property type="match status" value="1"/>
</dbReference>
<keyword evidence="4" id="KW-0804">Transcription</keyword>
<dbReference type="InterPro" id="IPR013325">
    <property type="entry name" value="RNA_pol_sigma_r2"/>
</dbReference>
<evidence type="ECO:0000259" key="5">
    <source>
        <dbReference type="Pfam" id="PF04542"/>
    </source>
</evidence>
<dbReference type="InterPro" id="IPR013249">
    <property type="entry name" value="RNA_pol_sigma70_r4_t2"/>
</dbReference>
<feature type="domain" description="RNA polymerase sigma factor 70 region 4 type 2" evidence="6">
    <location>
        <begin position="104"/>
        <end position="155"/>
    </location>
</feature>
<organism evidence="7 8">
    <name type="scientific">Fimbriimonas ginsengisoli Gsoil 348</name>
    <dbReference type="NCBI Taxonomy" id="661478"/>
    <lineage>
        <taxon>Bacteria</taxon>
        <taxon>Bacillati</taxon>
        <taxon>Armatimonadota</taxon>
        <taxon>Fimbriimonadia</taxon>
        <taxon>Fimbriimonadales</taxon>
        <taxon>Fimbriimonadaceae</taxon>
        <taxon>Fimbriimonas</taxon>
    </lineage>
</organism>
<dbReference type="InterPro" id="IPR039425">
    <property type="entry name" value="RNA_pol_sigma-70-like"/>
</dbReference>
<dbReference type="eggNOG" id="COG1595">
    <property type="taxonomic scope" value="Bacteria"/>
</dbReference>
<dbReference type="PANTHER" id="PTHR43133">
    <property type="entry name" value="RNA POLYMERASE ECF-TYPE SIGMA FACTO"/>
    <property type="match status" value="1"/>
</dbReference>
<dbReference type="GO" id="GO:0003677">
    <property type="term" value="F:DNA binding"/>
    <property type="evidence" value="ECO:0007669"/>
    <property type="project" value="InterPro"/>
</dbReference>
<dbReference type="HOGENOM" id="CLU_047691_1_1_0"/>
<protein>
    <submittedName>
        <fullName evidence="7">RNA polymerase, sigma-24 subunit, ECF subfamily</fullName>
    </submittedName>
</protein>
<keyword evidence="8" id="KW-1185">Reference proteome</keyword>
<proteinExistence type="inferred from homology"/>
<dbReference type="KEGG" id="fgi:OP10G_2833"/>
<dbReference type="InterPro" id="IPR014284">
    <property type="entry name" value="RNA_pol_sigma-70_dom"/>
</dbReference>
<dbReference type="GO" id="GO:0016987">
    <property type="term" value="F:sigma factor activity"/>
    <property type="evidence" value="ECO:0007669"/>
    <property type="project" value="UniProtKB-KW"/>
</dbReference>
<evidence type="ECO:0000256" key="1">
    <source>
        <dbReference type="ARBA" id="ARBA00010641"/>
    </source>
</evidence>
<dbReference type="STRING" id="661478.OP10G_2833"/>
<evidence type="ECO:0000256" key="4">
    <source>
        <dbReference type="ARBA" id="ARBA00023163"/>
    </source>
</evidence>
<keyword evidence="3" id="KW-0731">Sigma factor</keyword>
<comment type="similarity">
    <text evidence="1">Belongs to the sigma-70 factor family. ECF subfamily.</text>
</comment>
<dbReference type="InterPro" id="IPR007627">
    <property type="entry name" value="RNA_pol_sigma70_r2"/>
</dbReference>
<evidence type="ECO:0000313" key="7">
    <source>
        <dbReference type="EMBL" id="AIE86201.1"/>
    </source>
</evidence>
<dbReference type="GO" id="GO:0006352">
    <property type="term" value="P:DNA-templated transcription initiation"/>
    <property type="evidence" value="ECO:0007669"/>
    <property type="project" value="InterPro"/>
</dbReference>
<keyword evidence="2" id="KW-0805">Transcription regulation</keyword>
<feature type="domain" description="RNA polymerase sigma-70 region 2" evidence="5">
    <location>
        <begin position="8"/>
        <end position="73"/>
    </location>
</feature>
<dbReference type="EMBL" id="CP007139">
    <property type="protein sequence ID" value="AIE86201.1"/>
    <property type="molecule type" value="Genomic_DNA"/>
</dbReference>
<dbReference type="Proteomes" id="UP000027982">
    <property type="component" value="Chromosome"/>
</dbReference>
<dbReference type="Pfam" id="PF08281">
    <property type="entry name" value="Sigma70_r4_2"/>
    <property type="match status" value="1"/>
</dbReference>
<evidence type="ECO:0000313" key="8">
    <source>
        <dbReference type="Proteomes" id="UP000027982"/>
    </source>
</evidence>
<name>A0A068NRY5_FIMGI</name>
<dbReference type="SUPFAM" id="SSF88659">
    <property type="entry name" value="Sigma3 and sigma4 domains of RNA polymerase sigma factors"/>
    <property type="match status" value="1"/>
</dbReference>
<reference evidence="7 8" key="1">
    <citation type="journal article" date="2014" name="PLoS ONE">
        <title>The first complete genome sequence of the class fimbriimonadia in the phylum armatimonadetes.</title>
        <authorList>
            <person name="Hu Z.Y."/>
            <person name="Wang Y.Z."/>
            <person name="Im W.T."/>
            <person name="Wang S.Y."/>
            <person name="Zhao G.P."/>
            <person name="Zheng H.J."/>
            <person name="Quan Z.X."/>
        </authorList>
    </citation>
    <scope>NUCLEOTIDE SEQUENCE [LARGE SCALE GENOMIC DNA]</scope>
    <source>
        <strain evidence="7">Gsoil 348</strain>
    </source>
</reference>
<evidence type="ECO:0000256" key="2">
    <source>
        <dbReference type="ARBA" id="ARBA00023015"/>
    </source>
</evidence>
<gene>
    <name evidence="7" type="ORF">OP10G_2833</name>
</gene>